<keyword evidence="4" id="KW-1185">Reference proteome</keyword>
<dbReference type="PANTHER" id="PTHR33164">
    <property type="entry name" value="TRANSCRIPTIONAL REGULATOR, MARR FAMILY"/>
    <property type="match status" value="1"/>
</dbReference>
<dbReference type="Gene3D" id="1.10.10.10">
    <property type="entry name" value="Winged helix-like DNA-binding domain superfamily/Winged helix DNA-binding domain"/>
    <property type="match status" value="1"/>
</dbReference>
<dbReference type="InterPro" id="IPR039422">
    <property type="entry name" value="MarR/SlyA-like"/>
</dbReference>
<dbReference type="InterPro" id="IPR000835">
    <property type="entry name" value="HTH_MarR-typ"/>
</dbReference>
<evidence type="ECO:0000313" key="4">
    <source>
        <dbReference type="Proteomes" id="UP001317322"/>
    </source>
</evidence>
<reference evidence="3 4" key="1">
    <citation type="submission" date="2022-07" db="EMBL/GenBank/DDBJ databases">
        <title>Novel species in genus cellulomonas.</title>
        <authorList>
            <person name="Ye L."/>
        </authorList>
    </citation>
    <scope>NUCLEOTIDE SEQUENCE [LARGE SCALE GENOMIC DNA]</scope>
    <source>
        <strain evidence="4">zg-Y908</strain>
    </source>
</reference>
<sequence length="170" mass="18767">MTSETPWLTPAELRAWLGLVTVAELLPARLDSQLQRDAGLTHFEYQVLAMLSEARDRTLRMSALAQRTNATLPRLSHVVRRLEERGLVERAPCAQDRRATNAHLTDAGWDLVVRTAPGHVAAARALVVDALSAEQVAQLEELTRTMLLRLDPDGRLTPPLDEVGAPEPGR</sequence>
<feature type="region of interest" description="Disordered" evidence="1">
    <location>
        <begin position="151"/>
        <end position="170"/>
    </location>
</feature>
<dbReference type="SUPFAM" id="SSF46785">
    <property type="entry name" value="Winged helix' DNA-binding domain"/>
    <property type="match status" value="1"/>
</dbReference>
<dbReference type="Proteomes" id="UP001317322">
    <property type="component" value="Chromosome"/>
</dbReference>
<dbReference type="SMART" id="SM00347">
    <property type="entry name" value="HTH_MARR"/>
    <property type="match status" value="1"/>
</dbReference>
<dbReference type="PROSITE" id="PS50995">
    <property type="entry name" value="HTH_MARR_2"/>
    <property type="match status" value="1"/>
</dbReference>
<dbReference type="EMBL" id="CP101989">
    <property type="protein sequence ID" value="UUI63827.1"/>
    <property type="molecule type" value="Genomic_DNA"/>
</dbReference>
<dbReference type="InterPro" id="IPR036388">
    <property type="entry name" value="WH-like_DNA-bd_sf"/>
</dbReference>
<dbReference type="PANTHER" id="PTHR33164:SF99">
    <property type="entry name" value="MARR FAMILY REGULATORY PROTEIN"/>
    <property type="match status" value="1"/>
</dbReference>
<dbReference type="InterPro" id="IPR036390">
    <property type="entry name" value="WH_DNA-bd_sf"/>
</dbReference>
<evidence type="ECO:0000313" key="3">
    <source>
        <dbReference type="EMBL" id="UUI63827.1"/>
    </source>
</evidence>
<gene>
    <name evidence="3" type="ORF">NP075_11835</name>
</gene>
<protein>
    <submittedName>
        <fullName evidence="3">MarR family transcriptional regulator</fullName>
    </submittedName>
</protein>
<evidence type="ECO:0000259" key="2">
    <source>
        <dbReference type="PROSITE" id="PS50995"/>
    </source>
</evidence>
<proteinExistence type="predicted"/>
<dbReference type="PRINTS" id="PR00598">
    <property type="entry name" value="HTHMARR"/>
</dbReference>
<organism evidence="3 4">
    <name type="scientific">Cellulomonas wangsupingiae</name>
    <dbReference type="NCBI Taxonomy" id="2968085"/>
    <lineage>
        <taxon>Bacteria</taxon>
        <taxon>Bacillati</taxon>
        <taxon>Actinomycetota</taxon>
        <taxon>Actinomycetes</taxon>
        <taxon>Micrococcales</taxon>
        <taxon>Cellulomonadaceae</taxon>
        <taxon>Cellulomonas</taxon>
    </lineage>
</organism>
<accession>A0ABY5K074</accession>
<name>A0ABY5K074_9CELL</name>
<feature type="domain" description="HTH marR-type" evidence="2">
    <location>
        <begin position="12"/>
        <end position="148"/>
    </location>
</feature>
<dbReference type="RefSeq" id="WP_227566595.1">
    <property type="nucleotide sequence ID" value="NZ_CP101989.1"/>
</dbReference>
<dbReference type="Pfam" id="PF12802">
    <property type="entry name" value="MarR_2"/>
    <property type="match status" value="1"/>
</dbReference>
<evidence type="ECO:0000256" key="1">
    <source>
        <dbReference type="SAM" id="MobiDB-lite"/>
    </source>
</evidence>